<proteinExistence type="predicted"/>
<feature type="signal peptide" evidence="1">
    <location>
        <begin position="1"/>
        <end position="19"/>
    </location>
</feature>
<feature type="chain" id="PRO_5025526877" evidence="1">
    <location>
        <begin position="20"/>
        <end position="169"/>
    </location>
</feature>
<dbReference type="AlphaFoldDB" id="A0A6A6JM69"/>
<keyword evidence="3" id="KW-1185">Reference proteome</keyword>
<evidence type="ECO:0000256" key="1">
    <source>
        <dbReference type="SAM" id="SignalP"/>
    </source>
</evidence>
<organism evidence="2 3">
    <name type="scientific">Westerdykella ornata</name>
    <dbReference type="NCBI Taxonomy" id="318751"/>
    <lineage>
        <taxon>Eukaryota</taxon>
        <taxon>Fungi</taxon>
        <taxon>Dikarya</taxon>
        <taxon>Ascomycota</taxon>
        <taxon>Pezizomycotina</taxon>
        <taxon>Dothideomycetes</taxon>
        <taxon>Pleosporomycetidae</taxon>
        <taxon>Pleosporales</taxon>
        <taxon>Sporormiaceae</taxon>
        <taxon>Westerdykella</taxon>
    </lineage>
</organism>
<gene>
    <name evidence="2" type="ORF">EI97DRAFT_287593</name>
</gene>
<name>A0A6A6JM69_WESOR</name>
<evidence type="ECO:0000313" key="3">
    <source>
        <dbReference type="Proteomes" id="UP000800097"/>
    </source>
</evidence>
<accession>A0A6A6JM69</accession>
<protein>
    <submittedName>
        <fullName evidence="2">Uncharacterized protein</fullName>
    </submittedName>
</protein>
<keyword evidence="1" id="KW-0732">Signal</keyword>
<dbReference type="GeneID" id="54547596"/>
<dbReference type="EMBL" id="ML986490">
    <property type="protein sequence ID" value="KAF2277325.1"/>
    <property type="molecule type" value="Genomic_DNA"/>
</dbReference>
<sequence>MKLLKFIIGLVALADTSLAAPTNVTVTEVDLAARGPNDHHVSDFLNLGLSNELNIHRSLLATWAIGSHASICQCMRDKAIAGGSHPGTKVDASLAMPSHSSCPRPTLRPGTAGSLPKTIAGAVIPATCAGPCQTLVVAMSISPTSASMTCEERFDGADLGWYKTRISGD</sequence>
<dbReference type="RefSeq" id="XP_033654864.1">
    <property type="nucleotide sequence ID" value="XM_033794421.1"/>
</dbReference>
<dbReference type="Proteomes" id="UP000800097">
    <property type="component" value="Unassembled WGS sequence"/>
</dbReference>
<evidence type="ECO:0000313" key="2">
    <source>
        <dbReference type="EMBL" id="KAF2277325.1"/>
    </source>
</evidence>
<reference evidence="2" key="1">
    <citation type="journal article" date="2020" name="Stud. Mycol.">
        <title>101 Dothideomycetes genomes: a test case for predicting lifestyles and emergence of pathogens.</title>
        <authorList>
            <person name="Haridas S."/>
            <person name="Albert R."/>
            <person name="Binder M."/>
            <person name="Bloem J."/>
            <person name="Labutti K."/>
            <person name="Salamov A."/>
            <person name="Andreopoulos B."/>
            <person name="Baker S."/>
            <person name="Barry K."/>
            <person name="Bills G."/>
            <person name="Bluhm B."/>
            <person name="Cannon C."/>
            <person name="Castanera R."/>
            <person name="Culley D."/>
            <person name="Daum C."/>
            <person name="Ezra D."/>
            <person name="Gonzalez J."/>
            <person name="Henrissat B."/>
            <person name="Kuo A."/>
            <person name="Liang C."/>
            <person name="Lipzen A."/>
            <person name="Lutzoni F."/>
            <person name="Magnuson J."/>
            <person name="Mondo S."/>
            <person name="Nolan M."/>
            <person name="Ohm R."/>
            <person name="Pangilinan J."/>
            <person name="Park H.-J."/>
            <person name="Ramirez L."/>
            <person name="Alfaro M."/>
            <person name="Sun H."/>
            <person name="Tritt A."/>
            <person name="Yoshinaga Y."/>
            <person name="Zwiers L.-H."/>
            <person name="Turgeon B."/>
            <person name="Goodwin S."/>
            <person name="Spatafora J."/>
            <person name="Crous P."/>
            <person name="Grigoriev I."/>
        </authorList>
    </citation>
    <scope>NUCLEOTIDE SEQUENCE</scope>
    <source>
        <strain evidence="2">CBS 379.55</strain>
    </source>
</reference>